<reference evidence="4" key="1">
    <citation type="journal article" date="2015" name="PLoS Genet.">
        <title>Genome Sequence and Transcriptome Analyses of Chrysochromulina tobin: Metabolic Tools for Enhanced Algal Fitness in the Prominent Order Prymnesiales (Haptophyceae).</title>
        <authorList>
            <person name="Hovde B.T."/>
            <person name="Deodato C.R."/>
            <person name="Hunsperger H.M."/>
            <person name="Ryken S.A."/>
            <person name="Yost W."/>
            <person name="Jha R.K."/>
            <person name="Patterson J."/>
            <person name="Monnat R.J. Jr."/>
            <person name="Barlow S.B."/>
            <person name="Starkenburg S.R."/>
            <person name="Cattolico R.A."/>
        </authorList>
    </citation>
    <scope>NUCLEOTIDE SEQUENCE</scope>
    <source>
        <strain evidence="4">CCMP291</strain>
    </source>
</reference>
<proteinExistence type="predicted"/>
<name>A0A0M0JRE0_9EUKA</name>
<evidence type="ECO:0000256" key="1">
    <source>
        <dbReference type="SAM" id="Phobius"/>
    </source>
</evidence>
<feature type="transmembrane region" description="Helical" evidence="1">
    <location>
        <begin position="116"/>
        <end position="141"/>
    </location>
</feature>
<protein>
    <submittedName>
        <fullName evidence="3">Uncharacterized protein</fullName>
    </submittedName>
</protein>
<accession>A0A0M0JRE0</accession>
<evidence type="ECO:0000256" key="2">
    <source>
        <dbReference type="SAM" id="SignalP"/>
    </source>
</evidence>
<keyword evidence="1" id="KW-0472">Membrane</keyword>
<keyword evidence="1" id="KW-0812">Transmembrane</keyword>
<feature type="transmembrane region" description="Helical" evidence="1">
    <location>
        <begin position="80"/>
        <end position="104"/>
    </location>
</feature>
<comment type="caution">
    <text evidence="3">The sequence shown here is derived from an EMBL/GenBank/DDBJ whole genome shotgun (WGS) entry which is preliminary data.</text>
</comment>
<keyword evidence="2" id="KW-0732">Signal</keyword>
<dbReference type="Proteomes" id="UP000037460">
    <property type="component" value="Unassembled WGS sequence"/>
</dbReference>
<feature type="transmembrane region" description="Helical" evidence="1">
    <location>
        <begin position="245"/>
        <end position="263"/>
    </location>
</feature>
<dbReference type="EMBL" id="JWZX01002453">
    <property type="protein sequence ID" value="KOO29166.1"/>
    <property type="molecule type" value="Genomic_DNA"/>
</dbReference>
<feature type="transmembrane region" description="Helical" evidence="1">
    <location>
        <begin position="214"/>
        <end position="233"/>
    </location>
</feature>
<evidence type="ECO:0000313" key="4">
    <source>
        <dbReference type="Proteomes" id="UP000037460"/>
    </source>
</evidence>
<organism evidence="3 4">
    <name type="scientific">Chrysochromulina tobinii</name>
    <dbReference type="NCBI Taxonomy" id="1460289"/>
    <lineage>
        <taxon>Eukaryota</taxon>
        <taxon>Haptista</taxon>
        <taxon>Haptophyta</taxon>
        <taxon>Prymnesiophyceae</taxon>
        <taxon>Prymnesiales</taxon>
        <taxon>Chrysochromulinaceae</taxon>
        <taxon>Chrysochromulina</taxon>
    </lineage>
</organism>
<feature type="chain" id="PRO_5005602145" evidence="2">
    <location>
        <begin position="22"/>
        <end position="284"/>
    </location>
</feature>
<feature type="signal peptide" evidence="2">
    <location>
        <begin position="1"/>
        <end position="21"/>
    </location>
</feature>
<keyword evidence="4" id="KW-1185">Reference proteome</keyword>
<dbReference type="AlphaFoldDB" id="A0A0M0JRE0"/>
<sequence length="284" mass="31878">MLPVTLRLALALAAFVLLVLANLAQHVWHPPLSLVEEQAAKDWGGPDWRVRFNPYDLTRGERLWTPAHEARLQDYVGKGVYLTAITIMGQCVYQGLSLLVEVGLAFGRPLPHLTTAVYSSAAFINGLGVMMCCMFLFFWAIQKAAHPEWRAQWNFYEARGYPKYWPLMVLVHLPSLVCGFVDVASKDASLLAKYLPGPAALVWAGTAYHVAYEAWLYLNFVMCGGAIPYPWYYDIQLSDRPLTNLLLYLVVVNAMISGIVLGYRRYIIACVGSAMATQRPTKRE</sequence>
<evidence type="ECO:0000313" key="3">
    <source>
        <dbReference type="EMBL" id="KOO29166.1"/>
    </source>
</evidence>
<keyword evidence="1" id="KW-1133">Transmembrane helix</keyword>
<gene>
    <name evidence="3" type="ORF">Ctob_002502</name>
</gene>